<evidence type="ECO:0008006" key="4">
    <source>
        <dbReference type="Google" id="ProtNLM"/>
    </source>
</evidence>
<keyword evidence="1" id="KW-1133">Transmembrane helix</keyword>
<evidence type="ECO:0000313" key="3">
    <source>
        <dbReference type="Proteomes" id="UP000626656"/>
    </source>
</evidence>
<feature type="transmembrane region" description="Helical" evidence="1">
    <location>
        <begin position="42"/>
        <end position="63"/>
    </location>
</feature>
<comment type="caution">
    <text evidence="2">The sequence shown here is derived from an EMBL/GenBank/DDBJ whole genome shotgun (WGS) entry which is preliminary data.</text>
</comment>
<proteinExistence type="predicted"/>
<dbReference type="EMBL" id="CAHJWF010000259">
    <property type="protein sequence ID" value="CAB5503939.1"/>
    <property type="molecule type" value="Genomic_DNA"/>
</dbReference>
<name>A0ABN7GAW8_9GAMM</name>
<feature type="transmembrane region" description="Helical" evidence="1">
    <location>
        <begin position="69"/>
        <end position="92"/>
    </location>
</feature>
<evidence type="ECO:0000313" key="2">
    <source>
        <dbReference type="EMBL" id="CAB5503939.1"/>
    </source>
</evidence>
<keyword evidence="1" id="KW-0472">Membrane</keyword>
<dbReference type="RefSeq" id="WP_202784352.1">
    <property type="nucleotide sequence ID" value="NZ_CAHJWF010000259.1"/>
</dbReference>
<sequence>MTKEDYLLERNRLNKENIEQNFASEIFINISKTSPLTDKFSVWLFAGTGATGALLISQIQQIIPSLSLIGYRVCMFMLVASAIFAFIAKYWALRCQIQTNFMLSLKKSIEEPFSEFSRNEDEIIEEAEQRGIELKTEMEIENVMNEFIQPFPFWIRWSINRYRNKEKNSRQDGYHAAIKAYLWQINFTFLQSLSFISFLLLGSWFAIGL</sequence>
<gene>
    <name evidence="2" type="ORF">AZO1586I_1209</name>
</gene>
<protein>
    <recommendedName>
        <fullName evidence="4">SMODS and SLOG-associating 2TM effector domain-containing protein</fullName>
    </recommendedName>
</protein>
<reference evidence="2 3" key="1">
    <citation type="submission" date="2020-05" db="EMBL/GenBank/DDBJ databases">
        <authorList>
            <person name="Petersen J."/>
            <person name="Sayavedra L."/>
        </authorList>
    </citation>
    <scope>NUCLEOTIDE SEQUENCE [LARGE SCALE GENOMIC DNA]</scope>
    <source>
        <strain evidence="2">B azoricus SOX ET2 1586I</strain>
    </source>
</reference>
<feature type="transmembrane region" description="Helical" evidence="1">
    <location>
        <begin position="187"/>
        <end position="207"/>
    </location>
</feature>
<organism evidence="2 3">
    <name type="scientific">Bathymodiolus thermophilus thioautotrophic gill symbiont</name>
    <dbReference type="NCBI Taxonomy" id="2360"/>
    <lineage>
        <taxon>Bacteria</taxon>
        <taxon>Pseudomonadati</taxon>
        <taxon>Pseudomonadota</taxon>
        <taxon>Gammaproteobacteria</taxon>
        <taxon>sulfur-oxidizing symbionts</taxon>
    </lineage>
</organism>
<accession>A0ABN7GAW8</accession>
<keyword evidence="1" id="KW-0812">Transmembrane</keyword>
<keyword evidence="3" id="KW-1185">Reference proteome</keyword>
<evidence type="ECO:0000256" key="1">
    <source>
        <dbReference type="SAM" id="Phobius"/>
    </source>
</evidence>
<dbReference type="Proteomes" id="UP000626656">
    <property type="component" value="Unassembled WGS sequence"/>
</dbReference>